<gene>
    <name evidence="1" type="ORF">FA95DRAFT_1602103</name>
</gene>
<reference evidence="1" key="1">
    <citation type="submission" date="2021-02" db="EMBL/GenBank/DDBJ databases">
        <authorList>
            <consortium name="DOE Joint Genome Institute"/>
            <person name="Ahrendt S."/>
            <person name="Looney B.P."/>
            <person name="Miyauchi S."/>
            <person name="Morin E."/>
            <person name="Drula E."/>
            <person name="Courty P.E."/>
            <person name="Chicoki N."/>
            <person name="Fauchery L."/>
            <person name="Kohler A."/>
            <person name="Kuo A."/>
            <person name="Labutti K."/>
            <person name="Pangilinan J."/>
            <person name="Lipzen A."/>
            <person name="Riley R."/>
            <person name="Andreopoulos W."/>
            <person name="He G."/>
            <person name="Johnson J."/>
            <person name="Barry K.W."/>
            <person name="Grigoriev I.V."/>
            <person name="Nagy L."/>
            <person name="Hibbett D."/>
            <person name="Henrissat B."/>
            <person name="Matheny P.B."/>
            <person name="Labbe J."/>
            <person name="Martin F."/>
        </authorList>
    </citation>
    <scope>NUCLEOTIDE SEQUENCE</scope>
    <source>
        <strain evidence="1">FP105234-sp</strain>
    </source>
</reference>
<organism evidence="1 2">
    <name type="scientific">Auriscalpium vulgare</name>
    <dbReference type="NCBI Taxonomy" id="40419"/>
    <lineage>
        <taxon>Eukaryota</taxon>
        <taxon>Fungi</taxon>
        <taxon>Dikarya</taxon>
        <taxon>Basidiomycota</taxon>
        <taxon>Agaricomycotina</taxon>
        <taxon>Agaricomycetes</taxon>
        <taxon>Russulales</taxon>
        <taxon>Auriscalpiaceae</taxon>
        <taxon>Auriscalpium</taxon>
    </lineage>
</organism>
<comment type="caution">
    <text evidence="1">The sequence shown here is derived from an EMBL/GenBank/DDBJ whole genome shotgun (WGS) entry which is preliminary data.</text>
</comment>
<keyword evidence="2" id="KW-1185">Reference proteome</keyword>
<accession>A0ACB8S7K7</accession>
<dbReference type="EMBL" id="MU275847">
    <property type="protein sequence ID" value="KAI0052143.1"/>
    <property type="molecule type" value="Genomic_DNA"/>
</dbReference>
<evidence type="ECO:0000313" key="2">
    <source>
        <dbReference type="Proteomes" id="UP000814033"/>
    </source>
</evidence>
<name>A0ACB8S7K7_9AGAM</name>
<protein>
    <submittedName>
        <fullName evidence="1">Uncharacterized protein</fullName>
    </submittedName>
</protein>
<proteinExistence type="predicted"/>
<evidence type="ECO:0000313" key="1">
    <source>
        <dbReference type="EMBL" id="KAI0052143.1"/>
    </source>
</evidence>
<sequence>MRTRRPALRVDPGHDAYVKHAEPDLAPQVVDQLDYPHTSTFRSRKLTINVRSASVKMSRSKTQDGNSPVPIFGDRDHLGGTVGVDNQINLAAGRLSLSFEGVFSYISTSARTSQGGTSTESSGQFQHVFFSETITLSSNFDSGSPRSTIRDAFASTVRRVESKSNINAPQLKKKLSKRSLTESQRTLPFEFHVPQKDRVGEELPPTFSSSTVLEGGVRGRGSTENADVSYRLVAVWEPHDDGEGRDILEVPVLFQPDNDFQSLDALTIEPDSWLEIPLRSDRPIPCQSAITLPSPADFPRFGSLPFFVVFSTTPKSPALAREIAADATITVSLLRQVTIDSSQSRPSSLYSSSTPPTPPSSATEDSDSQASSSLYIPRKNKLFRRVVRSAPPVLPRQSRPTEERMTSPIVDKPLPNLPIVMQDTRTLQTDVSIGFPKRPRSLSDPSGHGSIESHKSLPDGLYKGKLPLNKSMLPTIDWAGLSVRYYLDVSVLFGQDEMRARLPVRLY</sequence>
<reference evidence="1" key="2">
    <citation type="journal article" date="2022" name="New Phytol.">
        <title>Evolutionary transition to the ectomycorrhizal habit in the genomes of a hyperdiverse lineage of mushroom-forming fungi.</title>
        <authorList>
            <person name="Looney B."/>
            <person name="Miyauchi S."/>
            <person name="Morin E."/>
            <person name="Drula E."/>
            <person name="Courty P.E."/>
            <person name="Kohler A."/>
            <person name="Kuo A."/>
            <person name="LaButti K."/>
            <person name="Pangilinan J."/>
            <person name="Lipzen A."/>
            <person name="Riley R."/>
            <person name="Andreopoulos W."/>
            <person name="He G."/>
            <person name="Johnson J."/>
            <person name="Nolan M."/>
            <person name="Tritt A."/>
            <person name="Barry K.W."/>
            <person name="Grigoriev I.V."/>
            <person name="Nagy L.G."/>
            <person name="Hibbett D."/>
            <person name="Henrissat B."/>
            <person name="Matheny P.B."/>
            <person name="Labbe J."/>
            <person name="Martin F.M."/>
        </authorList>
    </citation>
    <scope>NUCLEOTIDE SEQUENCE</scope>
    <source>
        <strain evidence="1">FP105234-sp</strain>
    </source>
</reference>
<dbReference type="Proteomes" id="UP000814033">
    <property type="component" value="Unassembled WGS sequence"/>
</dbReference>